<evidence type="ECO:0000256" key="1">
    <source>
        <dbReference type="SAM" id="Phobius"/>
    </source>
</evidence>
<dbReference type="SMART" id="SM00316">
    <property type="entry name" value="S1"/>
    <property type="match status" value="4"/>
</dbReference>
<dbReference type="SUPFAM" id="SSF50249">
    <property type="entry name" value="Nucleic acid-binding proteins"/>
    <property type="match status" value="3"/>
</dbReference>
<keyword evidence="1" id="KW-0472">Membrane</keyword>
<dbReference type="InterPro" id="IPR012340">
    <property type="entry name" value="NA-bd_OB-fold"/>
</dbReference>
<comment type="caution">
    <text evidence="3">The sequence shown here is derived from an EMBL/GenBank/DDBJ whole genome shotgun (WGS) entry which is preliminary data.</text>
</comment>
<dbReference type="GO" id="GO:0003676">
    <property type="term" value="F:nucleic acid binding"/>
    <property type="evidence" value="ECO:0007669"/>
    <property type="project" value="InterPro"/>
</dbReference>
<gene>
    <name evidence="3" type="ORF">GKD59_20575</name>
</gene>
<dbReference type="RefSeq" id="WP_048927084.1">
    <property type="nucleotide sequence ID" value="NZ_JBCHER010000009.1"/>
</dbReference>
<dbReference type="CDD" id="cd00164">
    <property type="entry name" value="S1_like"/>
    <property type="match status" value="1"/>
</dbReference>
<dbReference type="PROSITE" id="PS50126">
    <property type="entry name" value="S1"/>
    <property type="match status" value="1"/>
</dbReference>
<evidence type="ECO:0000259" key="2">
    <source>
        <dbReference type="PROSITE" id="PS50126"/>
    </source>
</evidence>
<dbReference type="InterPro" id="IPR003029">
    <property type="entry name" value="S1_domain"/>
</dbReference>
<protein>
    <recommendedName>
        <fullName evidence="2">S1 motif domain-containing protein</fullName>
    </recommendedName>
</protein>
<evidence type="ECO:0000313" key="3">
    <source>
        <dbReference type="EMBL" id="MRY60249.1"/>
    </source>
</evidence>
<feature type="transmembrane region" description="Helical" evidence="1">
    <location>
        <begin position="12"/>
        <end position="33"/>
    </location>
</feature>
<keyword evidence="1" id="KW-1133">Transmembrane helix</keyword>
<name>A0A6I2N4V3_PARDI</name>
<reference evidence="3 4" key="1">
    <citation type="journal article" date="2019" name="Nat. Med.">
        <title>A library of human gut bacterial isolates paired with longitudinal multiomics data enables mechanistic microbiome research.</title>
        <authorList>
            <person name="Poyet M."/>
            <person name="Groussin M."/>
            <person name="Gibbons S.M."/>
            <person name="Avila-Pacheco J."/>
            <person name="Jiang X."/>
            <person name="Kearney S.M."/>
            <person name="Perrotta A.R."/>
            <person name="Berdy B."/>
            <person name="Zhao S."/>
            <person name="Lieberman T.D."/>
            <person name="Swanson P.K."/>
            <person name="Smith M."/>
            <person name="Roesemann S."/>
            <person name="Alexander J.E."/>
            <person name="Rich S.A."/>
            <person name="Livny J."/>
            <person name="Vlamakis H."/>
            <person name="Clish C."/>
            <person name="Bullock K."/>
            <person name="Deik A."/>
            <person name="Scott J."/>
            <person name="Pierce K.A."/>
            <person name="Xavier R.J."/>
            <person name="Alm E.J."/>
        </authorList>
    </citation>
    <scope>NUCLEOTIDE SEQUENCE [LARGE SCALE GENOMIC DNA]</scope>
    <source>
        <strain evidence="3 4">BIOML-A41</strain>
    </source>
</reference>
<evidence type="ECO:0000313" key="4">
    <source>
        <dbReference type="Proteomes" id="UP000463337"/>
    </source>
</evidence>
<dbReference type="Proteomes" id="UP000463337">
    <property type="component" value="Unassembled WGS sequence"/>
</dbReference>
<sequence length="844" mass="96985">MEEAEIYNDIRTILTSLGLPIIAVIAIVIAFFFPDRIKIWVGVFQYHIGRICVGVRKSSIKNRLEGACTHSLKKLGKELPDLEIPELSIKWVKEDNLQAKLKEGKAIVKLRFSDDQTRNIINAATVYVKEAFLIHSKPYMSENFVKAMDFSITKKILLGIHNNKRNVISEFIKEYALDLNSIQDKCSQIEVIDDAGLFTRILIRELDFFGNKLIGRNPSDDYKNESDKFLSFLHEITTRDADDLTPLQFVENILKVGVLLVAKKDTYYQHGLHPYLRRIKLGLARGIKTFYLLAREDKVEILESVAKELLLTGNFILINNPRSFSDSYNREVICYCLRIDTESSLTSTYREISLALDSKDKMQGVVTKLREDGLKVDVNGVEGFVQIRNLSASKISDIRKYFKEKMLIELIPIEIGSTGIVEFTLINTCSDPNNLINANFEIGRTISAKVKYCDDDFVKFDVGHEKIEGISFRKDLTYSRFSLLHKQYELGTEHDFIVKNNDFENNTIYLRLKQLKDPWDSLTIRKFSQVNFLVCRKVNYAFIGELQEGIEGILAYKELSWFSSEIEVIKNSIKLNNNVDCVVKDIDKEKRIIYLTLKDRQNNPYFEYLDTNRNKVVEFFAIEETIYGILGSIESKYQVFIPKNEQSWNGDKYNCKIGKKNKVVIKELSNRGDSLIGTFRPLIPHPLALFSNKFDVGQILKPLKVLNTYNWGATFIISIGHKKFEALLFKGDISNLCFIKSCIGIFDNIDKIPLAIKEIDLDKNRVILSLKEVLKNNLQRSRECKYANEYESIIIGSNNQGYVVLLKGLWIEAILESTQTYETGKILTLRPARLSDEIIILTDE</sequence>
<organism evidence="3 4">
    <name type="scientific">Parabacteroides distasonis</name>
    <dbReference type="NCBI Taxonomy" id="823"/>
    <lineage>
        <taxon>Bacteria</taxon>
        <taxon>Pseudomonadati</taxon>
        <taxon>Bacteroidota</taxon>
        <taxon>Bacteroidia</taxon>
        <taxon>Bacteroidales</taxon>
        <taxon>Tannerellaceae</taxon>
        <taxon>Parabacteroides</taxon>
    </lineage>
</organism>
<dbReference type="EMBL" id="WKLT01000028">
    <property type="protein sequence ID" value="MRY60249.1"/>
    <property type="molecule type" value="Genomic_DNA"/>
</dbReference>
<feature type="domain" description="S1 motif" evidence="2">
    <location>
        <begin position="359"/>
        <end position="426"/>
    </location>
</feature>
<accession>A0A6I2N4V3</accession>
<proteinExistence type="predicted"/>
<dbReference type="AlphaFoldDB" id="A0A6I2N4V3"/>
<dbReference type="Gene3D" id="2.40.50.140">
    <property type="entry name" value="Nucleic acid-binding proteins"/>
    <property type="match status" value="2"/>
</dbReference>
<keyword evidence="1" id="KW-0812">Transmembrane</keyword>